<gene>
    <name evidence="1" type="ORF">RFULGI_LOCUS4061</name>
</gene>
<dbReference type="AlphaFoldDB" id="A0A9N9AP38"/>
<dbReference type="EMBL" id="CAJVPZ010003867">
    <property type="protein sequence ID" value="CAG8537250.1"/>
    <property type="molecule type" value="Genomic_DNA"/>
</dbReference>
<sequence length="55" mass="6516">MTSEVSEYNMRSESCGAVKSDKKVFNFDNDEPKLDYDFFFDQVKKSLQELNIREL</sequence>
<accession>A0A9N9AP38</accession>
<name>A0A9N9AP38_9GLOM</name>
<proteinExistence type="predicted"/>
<evidence type="ECO:0000313" key="2">
    <source>
        <dbReference type="Proteomes" id="UP000789396"/>
    </source>
</evidence>
<reference evidence="1" key="1">
    <citation type="submission" date="2021-06" db="EMBL/GenBank/DDBJ databases">
        <authorList>
            <person name="Kallberg Y."/>
            <person name="Tangrot J."/>
            <person name="Rosling A."/>
        </authorList>
    </citation>
    <scope>NUCLEOTIDE SEQUENCE</scope>
    <source>
        <strain evidence="1">IN212</strain>
    </source>
</reference>
<keyword evidence="2" id="KW-1185">Reference proteome</keyword>
<evidence type="ECO:0000313" key="1">
    <source>
        <dbReference type="EMBL" id="CAG8537250.1"/>
    </source>
</evidence>
<dbReference type="Proteomes" id="UP000789396">
    <property type="component" value="Unassembled WGS sequence"/>
</dbReference>
<comment type="caution">
    <text evidence="1">The sequence shown here is derived from an EMBL/GenBank/DDBJ whole genome shotgun (WGS) entry which is preliminary data.</text>
</comment>
<organism evidence="1 2">
    <name type="scientific">Racocetra fulgida</name>
    <dbReference type="NCBI Taxonomy" id="60492"/>
    <lineage>
        <taxon>Eukaryota</taxon>
        <taxon>Fungi</taxon>
        <taxon>Fungi incertae sedis</taxon>
        <taxon>Mucoromycota</taxon>
        <taxon>Glomeromycotina</taxon>
        <taxon>Glomeromycetes</taxon>
        <taxon>Diversisporales</taxon>
        <taxon>Gigasporaceae</taxon>
        <taxon>Racocetra</taxon>
    </lineage>
</organism>
<protein>
    <submittedName>
        <fullName evidence="1">15015_t:CDS:1</fullName>
    </submittedName>
</protein>